<dbReference type="PANTHER" id="PTHR43329">
    <property type="entry name" value="EPOXIDE HYDROLASE"/>
    <property type="match status" value="1"/>
</dbReference>
<reference evidence="1 2" key="1">
    <citation type="submission" date="2024-01" db="EMBL/GenBank/DDBJ databases">
        <title>Genome assemblies of Stephania.</title>
        <authorList>
            <person name="Yang L."/>
        </authorList>
    </citation>
    <scope>NUCLEOTIDE SEQUENCE [LARGE SCALE GENOMIC DNA]</scope>
    <source>
        <strain evidence="1">JXDWG</strain>
        <tissue evidence="1">Leaf</tissue>
    </source>
</reference>
<dbReference type="EMBL" id="JBBNAG010000010">
    <property type="protein sequence ID" value="KAK9100737.1"/>
    <property type="molecule type" value="Genomic_DNA"/>
</dbReference>
<dbReference type="SUPFAM" id="SSF53474">
    <property type="entry name" value="alpha/beta-Hydrolases"/>
    <property type="match status" value="1"/>
</dbReference>
<accession>A0AAP0HWW1</accession>
<organism evidence="1 2">
    <name type="scientific">Stephania cephalantha</name>
    <dbReference type="NCBI Taxonomy" id="152367"/>
    <lineage>
        <taxon>Eukaryota</taxon>
        <taxon>Viridiplantae</taxon>
        <taxon>Streptophyta</taxon>
        <taxon>Embryophyta</taxon>
        <taxon>Tracheophyta</taxon>
        <taxon>Spermatophyta</taxon>
        <taxon>Magnoliopsida</taxon>
        <taxon>Ranunculales</taxon>
        <taxon>Menispermaceae</taxon>
        <taxon>Menispermoideae</taxon>
        <taxon>Cissampelideae</taxon>
        <taxon>Stephania</taxon>
    </lineage>
</organism>
<evidence type="ECO:0008006" key="3">
    <source>
        <dbReference type="Google" id="ProtNLM"/>
    </source>
</evidence>
<protein>
    <recommendedName>
        <fullName evidence="3">Epoxide hydrolase</fullName>
    </recommendedName>
</protein>
<proteinExistence type="predicted"/>
<evidence type="ECO:0000313" key="2">
    <source>
        <dbReference type="Proteomes" id="UP001419268"/>
    </source>
</evidence>
<sequence>MMEFTLMLHSCAGYPTRKTFCEFFDRFSLLAPDVLDGSSNKVIASEKVLEKVGLKGYRIGKTNGGPVVLLLHGFPELWYTWSNHTSLSIVRDLVALIDALGEDQEPGEMEAEFAHVGTANVLKKFLTYLNPGPLMIPKHERFATDAQIALPDWLTEADIEYYVSKYQHKGFTGGLNYYRVVDLNWEFTAAWTGAQEFINGGGLKKYVPLLEEVIVIQGVGHFINEEKAEVINGHICNFLKKF</sequence>
<keyword evidence="2" id="KW-1185">Reference proteome</keyword>
<gene>
    <name evidence="1" type="ORF">Scep_024167</name>
</gene>
<dbReference type="AlphaFoldDB" id="A0AAP0HWW1"/>
<dbReference type="Gene3D" id="6.20.240.20">
    <property type="match status" value="1"/>
</dbReference>
<name>A0AAP0HWW1_9MAGN</name>
<dbReference type="InterPro" id="IPR029058">
    <property type="entry name" value="AB_hydrolase_fold"/>
</dbReference>
<dbReference type="Gene3D" id="3.40.50.1820">
    <property type="entry name" value="alpha/beta hydrolase"/>
    <property type="match status" value="1"/>
</dbReference>
<comment type="caution">
    <text evidence="1">The sequence shown here is derived from an EMBL/GenBank/DDBJ whole genome shotgun (WGS) entry which is preliminary data.</text>
</comment>
<dbReference type="Proteomes" id="UP001419268">
    <property type="component" value="Unassembled WGS sequence"/>
</dbReference>
<evidence type="ECO:0000313" key="1">
    <source>
        <dbReference type="EMBL" id="KAK9100737.1"/>
    </source>
</evidence>